<sequence length="209" mass="23897">MLGQLRILTLYKVHELQSIKPQDSSWLNTISEKLHELYVCECPDLSTLVHSTATISFSCLKKLSISNCPQLQYLFTSFMAKKLMNLEEITIKECESVKEIIAKPEDSTSEAIKFEWLNTIVLDSLPSLICFYSGGDTLQLSSLIKVHIWQCPRMKYFSQGGIDAKSFVGVQMSLNPNDDLFFHEDLNATIREMFQQEVRTSFKSTDEGY</sequence>
<keyword evidence="1" id="KW-0611">Plant defense</keyword>
<dbReference type="Pfam" id="PF23247">
    <property type="entry name" value="LRR_RPS2"/>
    <property type="match status" value="1"/>
</dbReference>
<keyword evidence="4" id="KW-1185">Reference proteome</keyword>
<protein>
    <recommendedName>
        <fullName evidence="2">Disease resistance protein At4g27190-like leucine-rich repeats domain-containing protein</fullName>
    </recommendedName>
</protein>
<reference evidence="3 4" key="1">
    <citation type="journal article" date="2012" name="Nat. Biotechnol.">
        <title>Draft genome sequence of pigeonpea (Cajanus cajan), an orphan legume crop of resource-poor farmers.</title>
        <authorList>
            <person name="Varshney R.K."/>
            <person name="Chen W."/>
            <person name="Li Y."/>
            <person name="Bharti A.K."/>
            <person name="Saxena R.K."/>
            <person name="Schlueter J.A."/>
            <person name="Donoghue M.T."/>
            <person name="Azam S."/>
            <person name="Fan G."/>
            <person name="Whaley A.M."/>
            <person name="Farmer A.D."/>
            <person name="Sheridan J."/>
            <person name="Iwata A."/>
            <person name="Tuteja R."/>
            <person name="Penmetsa R.V."/>
            <person name="Wu W."/>
            <person name="Upadhyaya H.D."/>
            <person name="Yang S.P."/>
            <person name="Shah T."/>
            <person name="Saxena K.B."/>
            <person name="Michael T."/>
            <person name="McCombie W.R."/>
            <person name="Yang B."/>
            <person name="Zhang G."/>
            <person name="Yang H."/>
            <person name="Wang J."/>
            <person name="Spillane C."/>
            <person name="Cook D.R."/>
            <person name="May G.D."/>
            <person name="Xu X."/>
            <person name="Jackson S.A."/>
        </authorList>
    </citation>
    <scope>NUCLEOTIDE SEQUENCE [LARGE SCALE GENOMIC DNA]</scope>
    <source>
        <strain evidence="4">cv. Asha</strain>
    </source>
</reference>
<dbReference type="EMBL" id="CM003613">
    <property type="protein sequence ID" value="KYP54341.1"/>
    <property type="molecule type" value="Genomic_DNA"/>
</dbReference>
<feature type="domain" description="Disease resistance protein At4g27190-like leucine-rich repeats" evidence="2">
    <location>
        <begin position="54"/>
        <end position="156"/>
    </location>
</feature>
<evidence type="ECO:0000313" key="3">
    <source>
        <dbReference type="EMBL" id="KYP54341.1"/>
    </source>
</evidence>
<accession>A0A151SHY5</accession>
<evidence type="ECO:0000256" key="1">
    <source>
        <dbReference type="ARBA" id="ARBA00022821"/>
    </source>
</evidence>
<proteinExistence type="predicted"/>
<dbReference type="Gramene" id="C.cajan_00509.t">
    <property type="protein sequence ID" value="C.cajan_00509.t.cds1"/>
    <property type="gene ID" value="C.cajan_00509"/>
</dbReference>
<dbReference type="PANTHER" id="PTHR33463">
    <property type="entry name" value="NB-ARC DOMAIN-CONTAINING PROTEIN-RELATED"/>
    <property type="match status" value="1"/>
</dbReference>
<dbReference type="InterPro" id="IPR057135">
    <property type="entry name" value="At4g27190-like_LRR"/>
</dbReference>
<dbReference type="SUPFAM" id="SSF52058">
    <property type="entry name" value="L domain-like"/>
    <property type="match status" value="1"/>
</dbReference>
<dbReference type="InterPro" id="IPR050905">
    <property type="entry name" value="Plant_NBS-LRR"/>
</dbReference>
<organism evidence="3 4">
    <name type="scientific">Cajanus cajan</name>
    <name type="common">Pigeon pea</name>
    <name type="synonym">Cajanus indicus</name>
    <dbReference type="NCBI Taxonomy" id="3821"/>
    <lineage>
        <taxon>Eukaryota</taxon>
        <taxon>Viridiplantae</taxon>
        <taxon>Streptophyta</taxon>
        <taxon>Embryophyta</taxon>
        <taxon>Tracheophyta</taxon>
        <taxon>Spermatophyta</taxon>
        <taxon>Magnoliopsida</taxon>
        <taxon>eudicotyledons</taxon>
        <taxon>Gunneridae</taxon>
        <taxon>Pentapetalae</taxon>
        <taxon>rosids</taxon>
        <taxon>fabids</taxon>
        <taxon>Fabales</taxon>
        <taxon>Fabaceae</taxon>
        <taxon>Papilionoideae</taxon>
        <taxon>50 kb inversion clade</taxon>
        <taxon>NPAAA clade</taxon>
        <taxon>indigoferoid/millettioid clade</taxon>
        <taxon>Phaseoleae</taxon>
        <taxon>Cajanus</taxon>
    </lineage>
</organism>
<dbReference type="AlphaFoldDB" id="A0A151SHY5"/>
<dbReference type="InterPro" id="IPR032675">
    <property type="entry name" value="LRR_dom_sf"/>
</dbReference>
<name>A0A151SHY5_CAJCA</name>
<dbReference type="Gene3D" id="3.80.10.10">
    <property type="entry name" value="Ribonuclease Inhibitor"/>
    <property type="match status" value="1"/>
</dbReference>
<evidence type="ECO:0000313" key="4">
    <source>
        <dbReference type="Proteomes" id="UP000075243"/>
    </source>
</evidence>
<gene>
    <name evidence="3" type="ORF">KK1_000527</name>
</gene>
<dbReference type="PANTHER" id="PTHR33463:SF187">
    <property type="entry name" value="AND NB-ARC DOMAIN DISEASE RESISTANCE PROTEIN, PUTATIVE-RELATED"/>
    <property type="match status" value="1"/>
</dbReference>
<evidence type="ECO:0000259" key="2">
    <source>
        <dbReference type="Pfam" id="PF23247"/>
    </source>
</evidence>
<dbReference type="Proteomes" id="UP000075243">
    <property type="component" value="Chromosome 11"/>
</dbReference>